<proteinExistence type="predicted"/>
<name>A0A8D8D048_CULPI</name>
<dbReference type="AlphaFoldDB" id="A0A8D8D048"/>
<dbReference type="EMBL" id="HBUE01139826">
    <property type="protein sequence ID" value="CAG6500241.1"/>
    <property type="molecule type" value="Transcribed_RNA"/>
</dbReference>
<evidence type="ECO:0000313" key="1">
    <source>
        <dbReference type="EMBL" id="CAG6500241.1"/>
    </source>
</evidence>
<protein>
    <submittedName>
        <fullName evidence="1">(northern house mosquito) hypothetical protein</fullName>
    </submittedName>
</protein>
<accession>A0A8D8D048</accession>
<organism evidence="1">
    <name type="scientific">Culex pipiens</name>
    <name type="common">House mosquito</name>
    <dbReference type="NCBI Taxonomy" id="7175"/>
    <lineage>
        <taxon>Eukaryota</taxon>
        <taxon>Metazoa</taxon>
        <taxon>Ecdysozoa</taxon>
        <taxon>Arthropoda</taxon>
        <taxon>Hexapoda</taxon>
        <taxon>Insecta</taxon>
        <taxon>Pterygota</taxon>
        <taxon>Neoptera</taxon>
        <taxon>Endopterygota</taxon>
        <taxon>Diptera</taxon>
        <taxon>Nematocera</taxon>
        <taxon>Culicoidea</taxon>
        <taxon>Culicidae</taxon>
        <taxon>Culicinae</taxon>
        <taxon>Culicini</taxon>
        <taxon>Culex</taxon>
        <taxon>Culex</taxon>
    </lineage>
</organism>
<sequence>MILTSKYVNLTLSFNRVKSPPFRIPKRSDQGLSTGHHLQTPPSFPKTLEFPLFHTYVTTAMTFFSISTHIASDDCSTMPQTSNLSKTKKKMKKINSFIRNNCKAKFKPAHFEITAE</sequence>
<reference evidence="1" key="1">
    <citation type="submission" date="2021-05" db="EMBL/GenBank/DDBJ databases">
        <authorList>
            <person name="Alioto T."/>
            <person name="Alioto T."/>
            <person name="Gomez Garrido J."/>
        </authorList>
    </citation>
    <scope>NUCLEOTIDE SEQUENCE</scope>
</reference>